<dbReference type="Proteomes" id="UP000001654">
    <property type="component" value="Chromosome"/>
</dbReference>
<gene>
    <name evidence="1" type="ordered locus">ZPR_4089</name>
</gene>
<dbReference type="AlphaFoldDB" id="D5B9T0"/>
<reference evidence="1 2" key="1">
    <citation type="journal article" date="2010" name="BMC Genomics">
        <title>The complete genome of Zunongwangia profunda SM-A87 reveals its adaptation to the deep-sea environment and ecological role in sedimentary organic nitrogen degradation.</title>
        <authorList>
            <person name="Qin Q.L."/>
            <person name="Zhang X.Y."/>
            <person name="Wang X.M."/>
            <person name="Liu G.M."/>
            <person name="Chen X.L."/>
            <person name="Xie B.B."/>
            <person name="Dang H.Y."/>
            <person name="Zhou B.C."/>
            <person name="Yu J."/>
            <person name="Zhang Y.Z."/>
        </authorList>
    </citation>
    <scope>NUCLEOTIDE SEQUENCE [LARGE SCALE GENOMIC DNA]</scope>
    <source>
        <strain evidence="2">DSM 18752 / CCTCC AB 206139 / SM-A87</strain>
    </source>
</reference>
<dbReference type="HOGENOM" id="CLU_2385478_0_0_10"/>
<evidence type="ECO:0000313" key="2">
    <source>
        <dbReference type="Proteomes" id="UP000001654"/>
    </source>
</evidence>
<evidence type="ECO:0000313" key="1">
    <source>
        <dbReference type="EMBL" id="ADF54393.1"/>
    </source>
</evidence>
<protein>
    <submittedName>
        <fullName evidence="1">Uncharacterized protein</fullName>
    </submittedName>
</protein>
<accession>D5B9T0</accession>
<proteinExistence type="predicted"/>
<organism evidence="1 2">
    <name type="scientific">Zunongwangia profunda (strain DSM 18752 / CCTCC AB 206139 / SM-A87)</name>
    <name type="common">Wangia profunda</name>
    <dbReference type="NCBI Taxonomy" id="655815"/>
    <lineage>
        <taxon>Bacteria</taxon>
        <taxon>Pseudomonadati</taxon>
        <taxon>Bacteroidota</taxon>
        <taxon>Flavobacteriia</taxon>
        <taxon>Flavobacteriales</taxon>
        <taxon>Flavobacteriaceae</taxon>
        <taxon>Zunongwangia</taxon>
    </lineage>
</organism>
<sequence>MTGLWKISGEFYGWISENGSFYNSNGRRSGTMNNNILYNHRGNYIGDLINENFIGYNQDRNFLQGPECYLNEEIYLEPLADREQIDVNGFRNPN</sequence>
<dbReference type="EMBL" id="CP001650">
    <property type="protein sequence ID" value="ADF54393.1"/>
    <property type="molecule type" value="Genomic_DNA"/>
</dbReference>
<dbReference type="KEGG" id="zpr:ZPR_4089"/>
<dbReference type="RefSeq" id="WP_013073471.1">
    <property type="nucleotide sequence ID" value="NC_014041.1"/>
</dbReference>
<dbReference type="STRING" id="655815.ZPR_4089"/>
<keyword evidence="2" id="KW-1185">Reference proteome</keyword>
<name>D5B9T0_ZUNPS</name>